<evidence type="ECO:0000256" key="5">
    <source>
        <dbReference type="ARBA" id="ARBA00023136"/>
    </source>
</evidence>
<feature type="transmembrane region" description="Helical" evidence="6">
    <location>
        <begin position="21"/>
        <end position="39"/>
    </location>
</feature>
<keyword evidence="5 6" id="KW-0472">Membrane</keyword>
<dbReference type="Proteomes" id="UP000823636">
    <property type="component" value="Unassembled WGS sequence"/>
</dbReference>
<dbReference type="GO" id="GO:0000271">
    <property type="term" value="P:polysaccharide biosynthetic process"/>
    <property type="evidence" value="ECO:0007669"/>
    <property type="project" value="InterPro"/>
</dbReference>
<dbReference type="InterPro" id="IPR007267">
    <property type="entry name" value="GtrA_DPMS_TM"/>
</dbReference>
<evidence type="ECO:0000256" key="4">
    <source>
        <dbReference type="ARBA" id="ARBA00022989"/>
    </source>
</evidence>
<reference evidence="8" key="1">
    <citation type="submission" date="2020-10" db="EMBL/GenBank/DDBJ databases">
        <authorList>
            <person name="Gilroy R."/>
        </authorList>
    </citation>
    <scope>NUCLEOTIDE SEQUENCE</scope>
    <source>
        <strain evidence="8">G3-4614</strain>
    </source>
</reference>
<feature type="transmembrane region" description="Helical" evidence="6">
    <location>
        <begin position="45"/>
        <end position="71"/>
    </location>
</feature>
<dbReference type="PANTHER" id="PTHR38459">
    <property type="entry name" value="PROPHAGE BACTOPRENOL-LINKED GLUCOSE TRANSLOCASE HOMOLOG"/>
    <property type="match status" value="1"/>
</dbReference>
<protein>
    <submittedName>
        <fullName evidence="8">GtrA family protein</fullName>
    </submittedName>
</protein>
<proteinExistence type="inferred from homology"/>
<evidence type="ECO:0000256" key="3">
    <source>
        <dbReference type="ARBA" id="ARBA00022692"/>
    </source>
</evidence>
<feature type="domain" description="GtrA/DPMS transmembrane" evidence="7">
    <location>
        <begin position="20"/>
        <end position="134"/>
    </location>
</feature>
<dbReference type="InterPro" id="IPR051401">
    <property type="entry name" value="GtrA_CellWall_Glycosyl"/>
</dbReference>
<evidence type="ECO:0000313" key="8">
    <source>
        <dbReference type="EMBL" id="MBO8438573.1"/>
    </source>
</evidence>
<feature type="transmembrane region" description="Helical" evidence="6">
    <location>
        <begin position="110"/>
        <end position="129"/>
    </location>
</feature>
<sequence length="138" mass="15811">MRIKDLLIKKTNSLSMQFIRYIFVGGIAFIADYATLWCFTEYLHFHYLISASIAFIAGLAVNYILSTIWVFSKPVFSNKIVEFVLFGLIGVIGLVLNGIIMYLLTDKCGVHYMASKLVSTVTVFIWNFAARRFLLYKK</sequence>
<dbReference type="Pfam" id="PF04138">
    <property type="entry name" value="GtrA_DPMS_TM"/>
    <property type="match status" value="1"/>
</dbReference>
<name>A0A9D9E3S6_9BACT</name>
<comment type="similarity">
    <text evidence="2">Belongs to the GtrA family.</text>
</comment>
<dbReference type="EMBL" id="JADIMW010000071">
    <property type="protein sequence ID" value="MBO8438573.1"/>
    <property type="molecule type" value="Genomic_DNA"/>
</dbReference>
<comment type="caution">
    <text evidence="8">The sequence shown here is derived from an EMBL/GenBank/DDBJ whole genome shotgun (WGS) entry which is preliminary data.</text>
</comment>
<evidence type="ECO:0000259" key="7">
    <source>
        <dbReference type="Pfam" id="PF04138"/>
    </source>
</evidence>
<evidence type="ECO:0000256" key="1">
    <source>
        <dbReference type="ARBA" id="ARBA00004141"/>
    </source>
</evidence>
<dbReference type="GO" id="GO:0005886">
    <property type="term" value="C:plasma membrane"/>
    <property type="evidence" value="ECO:0007669"/>
    <property type="project" value="TreeGrafter"/>
</dbReference>
<evidence type="ECO:0000256" key="2">
    <source>
        <dbReference type="ARBA" id="ARBA00009399"/>
    </source>
</evidence>
<reference evidence="8" key="2">
    <citation type="journal article" date="2021" name="PeerJ">
        <title>Extensive microbial diversity within the chicken gut microbiome revealed by metagenomics and culture.</title>
        <authorList>
            <person name="Gilroy R."/>
            <person name="Ravi A."/>
            <person name="Getino M."/>
            <person name="Pursley I."/>
            <person name="Horton D.L."/>
            <person name="Alikhan N.F."/>
            <person name="Baker D."/>
            <person name="Gharbi K."/>
            <person name="Hall N."/>
            <person name="Watson M."/>
            <person name="Adriaenssens E.M."/>
            <person name="Foster-Nyarko E."/>
            <person name="Jarju S."/>
            <person name="Secka A."/>
            <person name="Antonio M."/>
            <person name="Oren A."/>
            <person name="Chaudhuri R.R."/>
            <person name="La Ragione R."/>
            <person name="Hildebrand F."/>
            <person name="Pallen M.J."/>
        </authorList>
    </citation>
    <scope>NUCLEOTIDE SEQUENCE</scope>
    <source>
        <strain evidence="8">G3-4614</strain>
    </source>
</reference>
<accession>A0A9D9E3S6</accession>
<comment type="subcellular location">
    <subcellularLocation>
        <location evidence="1">Membrane</location>
        <topology evidence="1">Multi-pass membrane protein</topology>
    </subcellularLocation>
</comment>
<organism evidence="8 9">
    <name type="scientific">Candidatus Caccoplasma merdipullorum</name>
    <dbReference type="NCBI Taxonomy" id="2840718"/>
    <lineage>
        <taxon>Bacteria</taxon>
        <taxon>Pseudomonadati</taxon>
        <taxon>Bacteroidota</taxon>
        <taxon>Bacteroidia</taxon>
        <taxon>Bacteroidales</taxon>
        <taxon>Bacteroidaceae</taxon>
        <taxon>Bacteroidaceae incertae sedis</taxon>
        <taxon>Candidatus Caccoplasma</taxon>
    </lineage>
</organism>
<dbReference type="PANTHER" id="PTHR38459:SF1">
    <property type="entry name" value="PROPHAGE BACTOPRENOL-LINKED GLUCOSE TRANSLOCASE HOMOLOG"/>
    <property type="match status" value="1"/>
</dbReference>
<dbReference type="AlphaFoldDB" id="A0A9D9E3S6"/>
<evidence type="ECO:0000313" key="9">
    <source>
        <dbReference type="Proteomes" id="UP000823636"/>
    </source>
</evidence>
<feature type="transmembrane region" description="Helical" evidence="6">
    <location>
        <begin position="83"/>
        <end position="104"/>
    </location>
</feature>
<keyword evidence="3 6" id="KW-0812">Transmembrane</keyword>
<keyword evidence="4 6" id="KW-1133">Transmembrane helix</keyword>
<gene>
    <name evidence="8" type="ORF">IAC54_06720</name>
</gene>
<evidence type="ECO:0000256" key="6">
    <source>
        <dbReference type="SAM" id="Phobius"/>
    </source>
</evidence>